<evidence type="ECO:0000313" key="5">
    <source>
        <dbReference type="Proteomes" id="UP001250858"/>
    </source>
</evidence>
<feature type="region of interest" description="Disordered" evidence="1">
    <location>
        <begin position="568"/>
        <end position="602"/>
    </location>
</feature>
<feature type="compositionally biased region" description="Basic and acidic residues" evidence="1">
    <location>
        <begin position="568"/>
        <end position="583"/>
    </location>
</feature>
<proteinExistence type="predicted"/>
<evidence type="ECO:0000259" key="3">
    <source>
        <dbReference type="Pfam" id="PF20597"/>
    </source>
</evidence>
<feature type="compositionally biased region" description="Basic residues" evidence="1">
    <location>
        <begin position="443"/>
        <end position="464"/>
    </location>
</feature>
<feature type="compositionally biased region" description="Basic and acidic residues" evidence="1">
    <location>
        <begin position="426"/>
        <end position="442"/>
    </location>
</feature>
<evidence type="ECO:0000313" key="4">
    <source>
        <dbReference type="EMBL" id="WMX46854.1"/>
    </source>
</evidence>
<dbReference type="EMBL" id="CP133762">
    <property type="protein sequence ID" value="WMX46854.1"/>
    <property type="molecule type" value="Genomic_DNA"/>
</dbReference>
<feature type="chain" id="PRO_5045741267" evidence="2">
    <location>
        <begin position="42"/>
        <end position="617"/>
    </location>
</feature>
<feature type="region of interest" description="Disordered" evidence="1">
    <location>
        <begin position="508"/>
        <end position="528"/>
    </location>
</feature>
<keyword evidence="2" id="KW-0732">Signal</keyword>
<dbReference type="Proteomes" id="UP001250858">
    <property type="component" value="Chromosome"/>
</dbReference>
<organism evidence="4 5">
    <name type="scientific">Streptomyces roseicoloratus</name>
    <dbReference type="NCBI Taxonomy" id="2508722"/>
    <lineage>
        <taxon>Bacteria</taxon>
        <taxon>Bacillati</taxon>
        <taxon>Actinomycetota</taxon>
        <taxon>Actinomycetes</taxon>
        <taxon>Kitasatosporales</taxon>
        <taxon>Streptomycetaceae</taxon>
        <taxon>Streptomyces</taxon>
    </lineage>
</organism>
<dbReference type="Pfam" id="PF20597">
    <property type="entry name" value="pAdhesive_15"/>
    <property type="match status" value="1"/>
</dbReference>
<dbReference type="RefSeq" id="WP_309549179.1">
    <property type="nucleotide sequence ID" value="NZ_CP133762.1"/>
</dbReference>
<protein>
    <submittedName>
        <fullName evidence="4">Choice-of-anchor A family protein</fullName>
    </submittedName>
</protein>
<name>A0ABY9RXF1_9ACTN</name>
<keyword evidence="5" id="KW-1185">Reference proteome</keyword>
<sequence>MNRPRPSVLPAAGTARAAAVAATVAGSVVLTGALAATAAFADRLPGGLGPCIPGTPPCPTPFPDVNNKDVVGRDNNINVFVGGDFLVREAAAEAEGKVVVLGNFDQNKRTGVSQVYNVGVAGVGSRVPPDNDTDFLTAGGNVTVATGQRLLAEEGSTHGVVRYGGTLTGTVSPKSVADPKAADPYRSLRDKLSAASRCYAYVKGSPRTATGTAVNRDYETLFTGDSTSALQVFNVDFDLESKTNGSQGLRFTGIPENATVLVNVFGADRVIDTYINGFQDGLRERLLWNFPDANGVLFEGSGQFEGSVLIADQSSTATVTMPGMNGRFYTSGSLTHASQIDGGGGQEIHAYPFDGDLPACEEGGTTNGGRRMVGRRMGAPRMVAPRMVGRPMVGPLMVGRPMVGPRTGARRTGARRTAGPRTAGRRMGDDGRRDHQWWDHGRRHDRRRHDRRGHDRRRRDRRRHDRRWGVRRGRDQRRDEQRRDDERWRDRRRDHGWWDHQWRHDRRRHDRRGHHQRRHHQRRHHRRRRDGRRFVRRWFVRRRVHERRVHERRRHKRRDHDRWVHLRRGDHGRSDHGRPDHRWSHLRRPLHGRPDHRRSHLRRPFHRRPLRFHHRRW</sequence>
<feature type="signal peptide" evidence="2">
    <location>
        <begin position="1"/>
        <end position="41"/>
    </location>
</feature>
<dbReference type="InterPro" id="IPR026588">
    <property type="entry name" value="Choice_anch_A"/>
</dbReference>
<evidence type="ECO:0000256" key="2">
    <source>
        <dbReference type="SAM" id="SignalP"/>
    </source>
</evidence>
<feature type="compositionally biased region" description="Basic residues" evidence="1">
    <location>
        <begin position="584"/>
        <end position="602"/>
    </location>
</feature>
<feature type="domain" description="Choice-of-anchor A" evidence="3">
    <location>
        <begin position="75"/>
        <end position="310"/>
    </location>
</feature>
<reference evidence="4 5" key="1">
    <citation type="submission" date="2023-09" db="EMBL/GenBank/DDBJ databases">
        <title>Complete genome of Streptomyces roseicoloratus T14.</title>
        <authorList>
            <person name="Bashizi T."/>
            <person name="Kim M.-J."/>
            <person name="Lee G."/>
            <person name="Tagele S.B."/>
            <person name="Shin J.-H."/>
        </authorList>
    </citation>
    <scope>NUCLEOTIDE SEQUENCE [LARGE SCALE GENOMIC DNA]</scope>
    <source>
        <strain evidence="4 5">T14</strain>
    </source>
</reference>
<feature type="region of interest" description="Disordered" evidence="1">
    <location>
        <begin position="395"/>
        <end position="464"/>
    </location>
</feature>
<gene>
    <name evidence="4" type="ORF">RGF97_21310</name>
</gene>
<dbReference type="NCBIfam" id="TIGR04215">
    <property type="entry name" value="choice_anch_A"/>
    <property type="match status" value="1"/>
</dbReference>
<accession>A0ABY9RXF1</accession>
<evidence type="ECO:0000256" key="1">
    <source>
        <dbReference type="SAM" id="MobiDB-lite"/>
    </source>
</evidence>